<evidence type="ECO:0000256" key="4">
    <source>
        <dbReference type="ARBA" id="ARBA00022763"/>
    </source>
</evidence>
<gene>
    <name evidence="9" type="primary">radA</name>
    <name evidence="12" type="ORF">DK846_09265</name>
</gene>
<organism evidence="12 13">
    <name type="scientific">Methanospirillum lacunae</name>
    <dbReference type="NCBI Taxonomy" id="668570"/>
    <lineage>
        <taxon>Archaea</taxon>
        <taxon>Methanobacteriati</taxon>
        <taxon>Methanobacteriota</taxon>
        <taxon>Stenosarchaea group</taxon>
        <taxon>Methanomicrobia</taxon>
        <taxon>Methanomicrobiales</taxon>
        <taxon>Methanospirillaceae</taxon>
        <taxon>Methanospirillum</taxon>
    </lineage>
</organism>
<evidence type="ECO:0000256" key="8">
    <source>
        <dbReference type="ARBA" id="ARBA00025684"/>
    </source>
</evidence>
<dbReference type="Proteomes" id="UP000245657">
    <property type="component" value="Unassembled WGS sequence"/>
</dbReference>
<evidence type="ECO:0000259" key="11">
    <source>
        <dbReference type="PROSITE" id="PS50163"/>
    </source>
</evidence>
<dbReference type="AlphaFoldDB" id="A0A2V2N6Q8"/>
<keyword evidence="6 9" id="KW-0238">DNA-binding</keyword>
<dbReference type="PROSITE" id="PS50163">
    <property type="entry name" value="RECA_3"/>
    <property type="match status" value="1"/>
</dbReference>
<evidence type="ECO:0000256" key="9">
    <source>
        <dbReference type="HAMAP-Rule" id="MF_00348"/>
    </source>
</evidence>
<evidence type="ECO:0000256" key="1">
    <source>
        <dbReference type="ARBA" id="ARBA00008050"/>
    </source>
</evidence>
<feature type="domain" description="RecA family profile 2" evidence="11">
    <location>
        <begin position="348"/>
        <end position="404"/>
    </location>
</feature>
<dbReference type="SMART" id="SM00382">
    <property type="entry name" value="AAA"/>
    <property type="match status" value="1"/>
</dbReference>
<keyword evidence="3 9" id="KW-0547">Nucleotide-binding</keyword>
<comment type="function">
    <text evidence="8 9">Involved in DNA repair and in homologous recombination. Binds and assemble on single-stranded DNA to form a nucleoprotein filament. Hydrolyzes ATP in a ssDNA-dependent manner and promotes DNA strand exchange between homologous DNA molecules.</text>
</comment>
<dbReference type="FunFam" id="3.40.50.300:FF:002052">
    <property type="entry name" value="DNA repair protein RAD51 homolog"/>
    <property type="match status" value="1"/>
</dbReference>
<keyword evidence="4 9" id="KW-0227">DNA damage</keyword>
<evidence type="ECO:0000313" key="12">
    <source>
        <dbReference type="EMBL" id="PWR72168.1"/>
    </source>
</evidence>
<dbReference type="SMART" id="SM00278">
    <property type="entry name" value="HhH1"/>
    <property type="match status" value="4"/>
</dbReference>
<dbReference type="SUPFAM" id="SSF47794">
    <property type="entry name" value="Rad51 N-terminal domain-like"/>
    <property type="match status" value="2"/>
</dbReference>
<feature type="domain" description="RecA family profile 1" evidence="10">
    <location>
        <begin position="164"/>
        <end position="343"/>
    </location>
</feature>
<keyword evidence="13" id="KW-1185">Reference proteome</keyword>
<dbReference type="PANTHER" id="PTHR22942:SF30">
    <property type="entry name" value="MEIOTIC RECOMBINATION PROTEIN DMC1_LIM15 HOMOLOG"/>
    <property type="match status" value="1"/>
</dbReference>
<accession>A0A2V2N6Q8</accession>
<evidence type="ECO:0000256" key="3">
    <source>
        <dbReference type="ARBA" id="ARBA00022741"/>
    </source>
</evidence>
<dbReference type="OrthoDB" id="31129at2157"/>
<dbReference type="NCBIfam" id="NF003301">
    <property type="entry name" value="PRK04301.1"/>
    <property type="match status" value="1"/>
</dbReference>
<dbReference type="Pfam" id="PF08423">
    <property type="entry name" value="Rad51"/>
    <property type="match status" value="1"/>
</dbReference>
<dbReference type="InterPro" id="IPR013632">
    <property type="entry name" value="Rad51_C"/>
</dbReference>
<dbReference type="GO" id="GO:0006281">
    <property type="term" value="P:DNA repair"/>
    <property type="evidence" value="ECO:0007669"/>
    <property type="project" value="UniProtKB-UniRule"/>
</dbReference>
<dbReference type="HAMAP" id="MF_00348">
    <property type="entry name" value="RadA_arch"/>
    <property type="match status" value="1"/>
</dbReference>
<dbReference type="Pfam" id="PF14520">
    <property type="entry name" value="HHH_5"/>
    <property type="match status" value="2"/>
</dbReference>
<dbReference type="InterPro" id="IPR020587">
    <property type="entry name" value="RecA_monomer-monomer_interface"/>
</dbReference>
<dbReference type="GO" id="GO:0140664">
    <property type="term" value="F:ATP-dependent DNA damage sensor activity"/>
    <property type="evidence" value="ECO:0007669"/>
    <property type="project" value="InterPro"/>
</dbReference>
<dbReference type="SUPFAM" id="SSF52540">
    <property type="entry name" value="P-loop containing nucleoside triphosphate hydrolases"/>
    <property type="match status" value="1"/>
</dbReference>
<evidence type="ECO:0000256" key="2">
    <source>
        <dbReference type="ARBA" id="ARBA00018144"/>
    </source>
</evidence>
<dbReference type="InterPro" id="IPR003583">
    <property type="entry name" value="Hlx-hairpin-Hlx_DNA-bd_motif"/>
</dbReference>
<sequence length="408" mass="44503">MAAEAYQLEDIPGVGPTTAEKLREAGYESVEKIAQSTASELYESAEIGEATARKMIKWCIAQTSPAEQSDSESTSADAGVELAPMNTRRLEIEDIPGVGPAIAEKLRDGGFLTIEGIATATPSTLSEAAEIGESTAKKMIKWCREQADIGGFKTGTEVFEARLLIKKLRTLVPEVDELLGGGFETQAITELYGEFGSGKSQIVHQLAVNVQLPEELGGLNGSVIYVDTENTFRPERIEQMVKGLEIEGADPQEFLKHIHVARAQTSDHQMLLIENTHELAEELKSQGKPVKLIIVDSLTGLFRSEYAGRGTLAERQQKLNRHMHDIFKLCDEYNAIGLVTNQVMSNPAVFFGDPTKPIGGNIVGHTATFRIYLRKSKGGKRIFRLVDSPNLPDGEATFLVEEGGLRAC</sequence>
<dbReference type="GO" id="GO:0003684">
    <property type="term" value="F:damaged DNA binding"/>
    <property type="evidence" value="ECO:0007669"/>
    <property type="project" value="UniProtKB-UniRule"/>
</dbReference>
<dbReference type="InterPro" id="IPR003593">
    <property type="entry name" value="AAA+_ATPase"/>
</dbReference>
<dbReference type="InterPro" id="IPR010995">
    <property type="entry name" value="DNA_repair_Rad51/TF_NusA_a-hlx"/>
</dbReference>
<dbReference type="NCBIfam" id="TIGR02236">
    <property type="entry name" value="recomb_radA"/>
    <property type="match status" value="1"/>
</dbReference>
<keyword evidence="7 9" id="KW-0233">DNA recombination</keyword>
<evidence type="ECO:0000256" key="7">
    <source>
        <dbReference type="ARBA" id="ARBA00023172"/>
    </source>
</evidence>
<comment type="similarity">
    <text evidence="1 9">Belongs to the eukaryotic RecA-like protein family.</text>
</comment>
<dbReference type="InterPro" id="IPR020588">
    <property type="entry name" value="RecA_ATP-bd"/>
</dbReference>
<dbReference type="PROSITE" id="PS50162">
    <property type="entry name" value="RECA_2"/>
    <property type="match status" value="1"/>
</dbReference>
<keyword evidence="5 9" id="KW-0067">ATP-binding</keyword>
<feature type="binding site" evidence="9">
    <location>
        <begin position="193"/>
        <end position="200"/>
    </location>
    <ligand>
        <name>ATP</name>
        <dbReference type="ChEBI" id="CHEBI:30616"/>
    </ligand>
</feature>
<dbReference type="EMBL" id="QGMY01000007">
    <property type="protein sequence ID" value="PWR72168.1"/>
    <property type="molecule type" value="Genomic_DNA"/>
</dbReference>
<name>A0A2V2N6Q8_9EURY</name>
<proteinExistence type="inferred from homology"/>
<dbReference type="InterPro" id="IPR011938">
    <property type="entry name" value="DNA_recomb/repair_RadA"/>
</dbReference>
<dbReference type="Gene3D" id="1.10.150.20">
    <property type="entry name" value="5' to 3' exonuclease, C-terminal subdomain"/>
    <property type="match status" value="2"/>
</dbReference>
<dbReference type="PANTHER" id="PTHR22942">
    <property type="entry name" value="RECA/RAD51/RADA DNA STRAND-PAIRING FAMILY MEMBER"/>
    <property type="match status" value="1"/>
</dbReference>
<dbReference type="GO" id="GO:0005524">
    <property type="term" value="F:ATP binding"/>
    <property type="evidence" value="ECO:0007669"/>
    <property type="project" value="UniProtKB-UniRule"/>
</dbReference>
<evidence type="ECO:0000259" key="10">
    <source>
        <dbReference type="PROSITE" id="PS50162"/>
    </source>
</evidence>
<dbReference type="InterPro" id="IPR027417">
    <property type="entry name" value="P-loop_NTPase"/>
</dbReference>
<comment type="caution">
    <text evidence="12">The sequence shown here is derived from an EMBL/GenBank/DDBJ whole genome shotgun (WGS) entry which is preliminary data.</text>
</comment>
<dbReference type="Gene3D" id="3.40.50.300">
    <property type="entry name" value="P-loop containing nucleotide triphosphate hydrolases"/>
    <property type="match status" value="1"/>
</dbReference>
<evidence type="ECO:0000256" key="5">
    <source>
        <dbReference type="ARBA" id="ARBA00022840"/>
    </source>
</evidence>
<evidence type="ECO:0000256" key="6">
    <source>
        <dbReference type="ARBA" id="ARBA00023125"/>
    </source>
</evidence>
<protein>
    <recommendedName>
        <fullName evidence="2 9">DNA repair and recombination protein RadA</fullName>
    </recommendedName>
</protein>
<dbReference type="GO" id="GO:0006310">
    <property type="term" value="P:DNA recombination"/>
    <property type="evidence" value="ECO:0007669"/>
    <property type="project" value="UniProtKB-UniRule"/>
</dbReference>
<reference evidence="12 13" key="1">
    <citation type="submission" date="2018-05" db="EMBL/GenBank/DDBJ databases">
        <title>Draft genome of Methanospirillum lacunae Ki8-1.</title>
        <authorList>
            <person name="Dueholm M.S."/>
            <person name="Nielsen P.H."/>
            <person name="Bakmann L.F."/>
            <person name="Otzen D.E."/>
        </authorList>
    </citation>
    <scope>NUCLEOTIDE SEQUENCE [LARGE SCALE GENOMIC DNA]</scope>
    <source>
        <strain evidence="12 13">Ki8-1</strain>
    </source>
</reference>
<evidence type="ECO:0000313" key="13">
    <source>
        <dbReference type="Proteomes" id="UP000245657"/>
    </source>
</evidence>